<comment type="caution">
    <text evidence="5">The sequence shown here is derived from an EMBL/GenBank/DDBJ whole genome shotgun (WGS) entry which is preliminary data.</text>
</comment>
<dbReference type="EMBL" id="CAJNRG010011009">
    <property type="protein sequence ID" value="CAF2128298.1"/>
    <property type="molecule type" value="Genomic_DNA"/>
</dbReference>
<dbReference type="Proteomes" id="UP000681967">
    <property type="component" value="Unassembled WGS sequence"/>
</dbReference>
<evidence type="ECO:0000313" key="10">
    <source>
        <dbReference type="EMBL" id="CAF4550516.1"/>
    </source>
</evidence>
<reference evidence="5" key="1">
    <citation type="submission" date="2021-02" db="EMBL/GenBank/DDBJ databases">
        <authorList>
            <person name="Nowell W R."/>
        </authorList>
    </citation>
    <scope>NUCLEOTIDE SEQUENCE</scope>
</reference>
<evidence type="ECO:0000313" key="4">
    <source>
        <dbReference type="EMBL" id="CAF2128298.1"/>
    </source>
</evidence>
<evidence type="ECO:0000313" key="1">
    <source>
        <dbReference type="EMBL" id="CAF1331846.1"/>
    </source>
</evidence>
<protein>
    <submittedName>
        <fullName evidence="5">Uncharacterized protein</fullName>
    </submittedName>
</protein>
<dbReference type="EMBL" id="CAJOBF010011046">
    <property type="protein sequence ID" value="CAF4300566.1"/>
    <property type="molecule type" value="Genomic_DNA"/>
</dbReference>
<evidence type="ECO:0000313" key="12">
    <source>
        <dbReference type="Proteomes" id="UP000663866"/>
    </source>
</evidence>
<evidence type="ECO:0000313" key="8">
    <source>
        <dbReference type="EMBL" id="CAF4106943.1"/>
    </source>
</evidence>
<dbReference type="Proteomes" id="UP000663887">
    <property type="component" value="Unassembled WGS sequence"/>
</dbReference>
<dbReference type="Proteomes" id="UP000663855">
    <property type="component" value="Unassembled WGS sequence"/>
</dbReference>
<dbReference type="EMBL" id="CAJNOW010001799">
    <property type="protein sequence ID" value="CAF1331846.1"/>
    <property type="molecule type" value="Genomic_DNA"/>
</dbReference>
<dbReference type="EMBL" id="CAJOBH010003677">
    <property type="protein sequence ID" value="CAF3961549.1"/>
    <property type="molecule type" value="Genomic_DNA"/>
</dbReference>
<organism evidence="5 11">
    <name type="scientific">Rotaria magnacalcarata</name>
    <dbReference type="NCBI Taxonomy" id="392030"/>
    <lineage>
        <taxon>Eukaryota</taxon>
        <taxon>Metazoa</taxon>
        <taxon>Spiralia</taxon>
        <taxon>Gnathifera</taxon>
        <taxon>Rotifera</taxon>
        <taxon>Eurotatoria</taxon>
        <taxon>Bdelloidea</taxon>
        <taxon>Philodinida</taxon>
        <taxon>Philodinidae</taxon>
        <taxon>Rotaria</taxon>
    </lineage>
</organism>
<dbReference type="Proteomes" id="UP000681720">
    <property type="component" value="Unassembled WGS sequence"/>
</dbReference>
<dbReference type="EMBL" id="CAJNRE010002616">
    <property type="protein sequence ID" value="CAF1985998.1"/>
    <property type="molecule type" value="Genomic_DNA"/>
</dbReference>
<dbReference type="EMBL" id="CAJOBI010092819">
    <property type="protein sequence ID" value="CAF4550516.1"/>
    <property type="molecule type" value="Genomic_DNA"/>
</dbReference>
<evidence type="ECO:0000313" key="9">
    <source>
        <dbReference type="EMBL" id="CAF4300566.1"/>
    </source>
</evidence>
<evidence type="ECO:0000313" key="3">
    <source>
        <dbReference type="EMBL" id="CAF1985998.1"/>
    </source>
</evidence>
<gene>
    <name evidence="6" type="ORF">BYL167_LOCUS11572</name>
    <name evidence="2" type="ORF">CJN711_LOCUS25288</name>
    <name evidence="7" type="ORF">GIL414_LOCUS12601</name>
    <name evidence="1" type="ORF">KQP761_LOCUS6287</name>
    <name evidence="3" type="ORF">MBJ925_LOCUS7538</name>
    <name evidence="8" type="ORF">OVN521_LOCUS21206</name>
    <name evidence="10" type="ORF">SMN809_LOCUS37012</name>
    <name evidence="9" type="ORF">UXM345_LOCUS33387</name>
    <name evidence="5" type="ORF">WKI299_LOCUS36950</name>
    <name evidence="4" type="ORF">XDN619_LOCUS24227</name>
</gene>
<evidence type="ECO:0000313" key="2">
    <source>
        <dbReference type="EMBL" id="CAF1464372.1"/>
    </source>
</evidence>
<evidence type="ECO:0000313" key="7">
    <source>
        <dbReference type="EMBL" id="CAF4016266.1"/>
    </source>
</evidence>
<dbReference type="Proteomes" id="UP000663824">
    <property type="component" value="Unassembled WGS sequence"/>
</dbReference>
<dbReference type="Proteomes" id="UP000663842">
    <property type="component" value="Unassembled WGS sequence"/>
</dbReference>
<dbReference type="OrthoDB" id="9991262at2759"/>
<accession>A0A817ABE4</accession>
<name>A0A817ABE4_9BILA</name>
<evidence type="ECO:0000313" key="5">
    <source>
        <dbReference type="EMBL" id="CAF2249382.1"/>
    </source>
</evidence>
<dbReference type="EMBL" id="CAJNOV010011828">
    <property type="protein sequence ID" value="CAF1464372.1"/>
    <property type="molecule type" value="Genomic_DNA"/>
</dbReference>
<dbReference type="Proteomes" id="UP000663834">
    <property type="component" value="Unassembled WGS sequence"/>
</dbReference>
<evidence type="ECO:0000313" key="6">
    <source>
        <dbReference type="EMBL" id="CAF3961549.1"/>
    </source>
</evidence>
<dbReference type="EMBL" id="CAJOBG010004356">
    <property type="protein sequence ID" value="CAF4106943.1"/>
    <property type="molecule type" value="Genomic_DNA"/>
</dbReference>
<dbReference type="Proteomes" id="UP000676336">
    <property type="component" value="Unassembled WGS sequence"/>
</dbReference>
<dbReference type="EMBL" id="CAJNRF010018152">
    <property type="protein sequence ID" value="CAF2249382.1"/>
    <property type="molecule type" value="Genomic_DNA"/>
</dbReference>
<keyword evidence="12" id="KW-1185">Reference proteome</keyword>
<proteinExistence type="predicted"/>
<dbReference type="EMBL" id="CAJOBJ010004940">
    <property type="protein sequence ID" value="CAF4016266.1"/>
    <property type="molecule type" value="Genomic_DNA"/>
</dbReference>
<dbReference type="Proteomes" id="UP000663856">
    <property type="component" value="Unassembled WGS sequence"/>
</dbReference>
<evidence type="ECO:0000313" key="11">
    <source>
        <dbReference type="Proteomes" id="UP000663856"/>
    </source>
</evidence>
<sequence length="260" mass="30617">MVFISDNIGYTKYRNELLHLPLKAEEILSNSPRANKDSVQSVLPTLDIKLNFNESITFLYIDTEFKEYPFRDNKPIEWYDCQTSSQLISTLVRMEQSCFIVNPNHLFILIIDSSTQVSVNDYFNTTSRTHVMSIEENTLLTVQRHTILYRLIMKYKLSCILIEHLDVNIPMFDTVIGKRDEKSTKQMSRTKDVQSQLSEFAFRRLTNSEHYRNDWNNQLDYRQITGSDMMKFLNEPKRSPLFSLSLLNNEELNDQDENIS</sequence>
<dbReference type="Proteomes" id="UP000663866">
    <property type="component" value="Unassembled WGS sequence"/>
</dbReference>
<dbReference type="AlphaFoldDB" id="A0A817ABE4"/>